<proteinExistence type="predicted"/>
<keyword evidence="2" id="KW-1185">Reference proteome</keyword>
<sequence>MARLDLTYHDAGSIAVAGPAERYFELGLACATGKNGAIDKVAAHKWFNIAASKGFGPTAIHWVKIAAMLAKTELRRPFATRERE</sequence>
<reference evidence="2" key="1">
    <citation type="journal article" date="2017" name="Int. J. Syst. Evol. Microbiol.">
        <title>Notoacmeibacter marinus gen. nov., sp. nov., isolated from the gut of a limpet and proposal of Notoacmeibacteraceae fam. nov. in the order Rhizobiales of the class Alphaproteobacteria.</title>
        <authorList>
            <person name="Huang Z."/>
            <person name="Guo F."/>
            <person name="Lai Q."/>
        </authorList>
    </citation>
    <scope>NUCLEOTIDE SEQUENCE [LARGE SCALE GENOMIC DNA]</scope>
    <source>
        <strain evidence="2">XMTR2A4</strain>
    </source>
</reference>
<organism evidence="1 2">
    <name type="scientific">Notoacmeibacter marinus</name>
    <dbReference type="NCBI Taxonomy" id="1876515"/>
    <lineage>
        <taxon>Bacteria</taxon>
        <taxon>Pseudomonadati</taxon>
        <taxon>Pseudomonadota</taxon>
        <taxon>Alphaproteobacteria</taxon>
        <taxon>Hyphomicrobiales</taxon>
        <taxon>Notoacmeibacteraceae</taxon>
        <taxon>Notoacmeibacter</taxon>
    </lineage>
</organism>
<accession>A0A231UU01</accession>
<comment type="caution">
    <text evidence="1">The sequence shown here is derived from an EMBL/GenBank/DDBJ whole genome shotgun (WGS) entry which is preliminary data.</text>
</comment>
<dbReference type="RefSeq" id="WP_094078196.1">
    <property type="nucleotide sequence ID" value="NZ_NBYO01000003.1"/>
</dbReference>
<gene>
    <name evidence="1" type="ORF">B7H23_14775</name>
</gene>
<evidence type="ECO:0000313" key="1">
    <source>
        <dbReference type="EMBL" id="OXS99418.1"/>
    </source>
</evidence>
<protein>
    <recommendedName>
        <fullName evidence="3">Sel1 repeat family protein</fullName>
    </recommendedName>
</protein>
<evidence type="ECO:0008006" key="3">
    <source>
        <dbReference type="Google" id="ProtNLM"/>
    </source>
</evidence>
<dbReference type="EMBL" id="NBYO01000003">
    <property type="protein sequence ID" value="OXS99418.1"/>
    <property type="molecule type" value="Genomic_DNA"/>
</dbReference>
<name>A0A231UU01_9HYPH</name>
<evidence type="ECO:0000313" key="2">
    <source>
        <dbReference type="Proteomes" id="UP000215405"/>
    </source>
</evidence>
<dbReference type="Proteomes" id="UP000215405">
    <property type="component" value="Unassembled WGS sequence"/>
</dbReference>
<dbReference type="AlphaFoldDB" id="A0A231UU01"/>